<gene>
    <name evidence="2" type="ORF">NDU88_004445</name>
</gene>
<accession>A0AAV7WVD2</accession>
<evidence type="ECO:0000313" key="3">
    <source>
        <dbReference type="Proteomes" id="UP001066276"/>
    </source>
</evidence>
<feature type="compositionally biased region" description="Polar residues" evidence="1">
    <location>
        <begin position="148"/>
        <end position="160"/>
    </location>
</feature>
<evidence type="ECO:0000313" key="2">
    <source>
        <dbReference type="EMBL" id="KAJ1216846.1"/>
    </source>
</evidence>
<evidence type="ECO:0000256" key="1">
    <source>
        <dbReference type="SAM" id="MobiDB-lite"/>
    </source>
</evidence>
<protein>
    <submittedName>
        <fullName evidence="2">Uncharacterized protein</fullName>
    </submittedName>
</protein>
<comment type="caution">
    <text evidence="2">The sequence shown here is derived from an EMBL/GenBank/DDBJ whole genome shotgun (WGS) entry which is preliminary data.</text>
</comment>
<dbReference type="Proteomes" id="UP001066276">
    <property type="component" value="Chromosome 1_1"/>
</dbReference>
<keyword evidence="3" id="KW-1185">Reference proteome</keyword>
<name>A0AAV7WVD2_PLEWA</name>
<proteinExistence type="predicted"/>
<feature type="region of interest" description="Disordered" evidence="1">
    <location>
        <begin position="110"/>
        <end position="160"/>
    </location>
</feature>
<reference evidence="2" key="1">
    <citation type="journal article" date="2022" name="bioRxiv">
        <title>Sequencing and chromosome-scale assembly of the giantPleurodeles waltlgenome.</title>
        <authorList>
            <person name="Brown T."/>
            <person name="Elewa A."/>
            <person name="Iarovenko S."/>
            <person name="Subramanian E."/>
            <person name="Araus A.J."/>
            <person name="Petzold A."/>
            <person name="Susuki M."/>
            <person name="Suzuki K.-i.T."/>
            <person name="Hayashi T."/>
            <person name="Toyoda A."/>
            <person name="Oliveira C."/>
            <person name="Osipova E."/>
            <person name="Leigh N.D."/>
            <person name="Simon A."/>
            <person name="Yun M.H."/>
        </authorList>
    </citation>
    <scope>NUCLEOTIDE SEQUENCE</scope>
    <source>
        <strain evidence="2">20211129_DDA</strain>
        <tissue evidence="2">Liver</tissue>
    </source>
</reference>
<feature type="compositionally biased region" description="Basic residues" evidence="1">
    <location>
        <begin position="20"/>
        <end position="32"/>
    </location>
</feature>
<feature type="region of interest" description="Disordered" evidence="1">
    <location>
        <begin position="1"/>
        <end position="32"/>
    </location>
</feature>
<sequence>MPSGGGCSPMSLSPLDRTRLRARRTRRDRHREVRRRQMLRSLPTLCPNVSGLRAARSAAGATPSGRGCSSASLSLLGRTRLRFHRLQCARYFEVRRRIIVFCLCKPVAGPKTSDSTLTPKPPSPWTSGLGENVRLHGHCSQDVRESECQGQSSSSRLLTP</sequence>
<organism evidence="2 3">
    <name type="scientific">Pleurodeles waltl</name>
    <name type="common">Iberian ribbed newt</name>
    <dbReference type="NCBI Taxonomy" id="8319"/>
    <lineage>
        <taxon>Eukaryota</taxon>
        <taxon>Metazoa</taxon>
        <taxon>Chordata</taxon>
        <taxon>Craniata</taxon>
        <taxon>Vertebrata</taxon>
        <taxon>Euteleostomi</taxon>
        <taxon>Amphibia</taxon>
        <taxon>Batrachia</taxon>
        <taxon>Caudata</taxon>
        <taxon>Salamandroidea</taxon>
        <taxon>Salamandridae</taxon>
        <taxon>Pleurodelinae</taxon>
        <taxon>Pleurodeles</taxon>
    </lineage>
</organism>
<dbReference type="AlphaFoldDB" id="A0AAV7WVD2"/>
<dbReference type="EMBL" id="JANPWB010000001">
    <property type="protein sequence ID" value="KAJ1216846.1"/>
    <property type="molecule type" value="Genomic_DNA"/>
</dbReference>